<feature type="non-terminal residue" evidence="1">
    <location>
        <position position="164"/>
    </location>
</feature>
<organism evidence="1">
    <name type="scientific">marine metagenome</name>
    <dbReference type="NCBI Taxonomy" id="408172"/>
    <lineage>
        <taxon>unclassified sequences</taxon>
        <taxon>metagenomes</taxon>
        <taxon>ecological metagenomes</taxon>
    </lineage>
</organism>
<dbReference type="EMBL" id="UINC01056954">
    <property type="protein sequence ID" value="SVB77601.1"/>
    <property type="molecule type" value="Genomic_DNA"/>
</dbReference>
<dbReference type="InterPro" id="IPR012348">
    <property type="entry name" value="RNR-like"/>
</dbReference>
<name>A0A382GTT6_9ZZZZ</name>
<dbReference type="AlphaFoldDB" id="A0A382GTT6"/>
<sequence>MFKQVTNISNKQGLAHTEALLDFSLAEFCSGIEMLQAAKRTRDYKLAAGFMRHAMDEYRHAHLFYNISKSVAERHGLQSLNRYLPTHAYRKRYLDRSSFIFEKKSLDRFSVFVSISEKYAANHFASIIEKNTFISTKEKNILKDILIDEKRHILFAEQAVERFR</sequence>
<dbReference type="GO" id="GO:0016491">
    <property type="term" value="F:oxidoreductase activity"/>
    <property type="evidence" value="ECO:0007669"/>
    <property type="project" value="InterPro"/>
</dbReference>
<dbReference type="InterPro" id="IPR009078">
    <property type="entry name" value="Ferritin-like_SF"/>
</dbReference>
<evidence type="ECO:0008006" key="2">
    <source>
        <dbReference type="Google" id="ProtNLM"/>
    </source>
</evidence>
<accession>A0A382GTT6</accession>
<dbReference type="SUPFAM" id="SSF47240">
    <property type="entry name" value="Ferritin-like"/>
    <property type="match status" value="1"/>
</dbReference>
<proteinExistence type="predicted"/>
<evidence type="ECO:0000313" key="1">
    <source>
        <dbReference type="EMBL" id="SVB77601.1"/>
    </source>
</evidence>
<reference evidence="1" key="1">
    <citation type="submission" date="2018-05" db="EMBL/GenBank/DDBJ databases">
        <authorList>
            <person name="Lanie J.A."/>
            <person name="Ng W.-L."/>
            <person name="Kazmierczak K.M."/>
            <person name="Andrzejewski T.M."/>
            <person name="Davidsen T.M."/>
            <person name="Wayne K.J."/>
            <person name="Tettelin H."/>
            <person name="Glass J.I."/>
            <person name="Rusch D."/>
            <person name="Podicherti R."/>
            <person name="Tsui H.-C.T."/>
            <person name="Winkler M.E."/>
        </authorList>
    </citation>
    <scope>NUCLEOTIDE SEQUENCE</scope>
</reference>
<protein>
    <recommendedName>
        <fullName evidence="2">Rubrerythrin diiron-binding domain-containing protein</fullName>
    </recommendedName>
</protein>
<dbReference type="Gene3D" id="1.10.620.20">
    <property type="entry name" value="Ribonucleotide Reductase, subunit A"/>
    <property type="match status" value="1"/>
</dbReference>
<gene>
    <name evidence="1" type="ORF">METZ01_LOCUS230455</name>
</gene>